<keyword evidence="4" id="KW-0547">Nucleotide-binding</keyword>
<keyword evidence="2 4" id="KW-0347">Helicase</keyword>
<dbReference type="InterPro" id="IPR027417">
    <property type="entry name" value="P-loop_NTPase"/>
</dbReference>
<evidence type="ECO:0000256" key="3">
    <source>
        <dbReference type="ARBA" id="ARBA00022884"/>
    </source>
</evidence>
<dbReference type="GO" id="GO:0005524">
    <property type="term" value="F:ATP binding"/>
    <property type="evidence" value="ECO:0007669"/>
    <property type="project" value="UniProtKB-KW"/>
</dbReference>
<keyword evidence="1 4" id="KW-0378">Hydrolase</keyword>
<dbReference type="Proteomes" id="UP000807115">
    <property type="component" value="Chromosome 4"/>
</dbReference>
<keyword evidence="4" id="KW-0067">ATP-binding</keyword>
<protein>
    <recommendedName>
        <fullName evidence="5">Helicase ATP-binding domain-containing protein</fullName>
    </recommendedName>
</protein>
<comment type="caution">
    <text evidence="6">The sequence shown here is derived from an EMBL/GenBank/DDBJ whole genome shotgun (WGS) entry which is preliminary data.</text>
</comment>
<dbReference type="PANTHER" id="PTHR47958">
    <property type="entry name" value="ATP-DEPENDENT RNA HELICASE DBP3"/>
    <property type="match status" value="1"/>
</dbReference>
<dbReference type="GO" id="GO:0003723">
    <property type="term" value="F:RNA binding"/>
    <property type="evidence" value="ECO:0007669"/>
    <property type="project" value="UniProtKB-KW"/>
</dbReference>
<reference evidence="6" key="2">
    <citation type="submission" date="2020-10" db="EMBL/GenBank/DDBJ databases">
        <authorList>
            <person name="Cooper E.A."/>
            <person name="Brenton Z.W."/>
            <person name="Flinn B.S."/>
            <person name="Jenkins J."/>
            <person name="Shu S."/>
            <person name="Flowers D."/>
            <person name="Luo F."/>
            <person name="Wang Y."/>
            <person name="Xia P."/>
            <person name="Barry K."/>
            <person name="Daum C."/>
            <person name="Lipzen A."/>
            <person name="Yoshinaga Y."/>
            <person name="Schmutz J."/>
            <person name="Saski C."/>
            <person name="Vermerris W."/>
            <person name="Kresovich S."/>
        </authorList>
    </citation>
    <scope>NUCLEOTIDE SEQUENCE</scope>
</reference>
<dbReference type="PROSITE" id="PS51192">
    <property type="entry name" value="HELICASE_ATP_BIND_1"/>
    <property type="match status" value="1"/>
</dbReference>
<dbReference type="InterPro" id="IPR000629">
    <property type="entry name" value="RNA-helicase_DEAD-box_CS"/>
</dbReference>
<evidence type="ECO:0000313" key="7">
    <source>
        <dbReference type="Proteomes" id="UP000807115"/>
    </source>
</evidence>
<dbReference type="GO" id="GO:0004386">
    <property type="term" value="F:helicase activity"/>
    <property type="evidence" value="ECO:0007669"/>
    <property type="project" value="UniProtKB-KW"/>
</dbReference>
<dbReference type="PROSITE" id="PS00039">
    <property type="entry name" value="DEAD_ATP_HELICASE"/>
    <property type="match status" value="1"/>
</dbReference>
<dbReference type="Gene3D" id="3.40.50.300">
    <property type="entry name" value="P-loop containing nucleotide triphosphate hydrolases"/>
    <property type="match status" value="2"/>
</dbReference>
<gene>
    <name evidence="6" type="ORF">BDA96_04G103400</name>
</gene>
<dbReference type="SUPFAM" id="SSF52540">
    <property type="entry name" value="P-loop containing nucleoside triphosphate hydrolases"/>
    <property type="match status" value="2"/>
</dbReference>
<feature type="domain" description="Helicase ATP-binding" evidence="5">
    <location>
        <begin position="232"/>
        <end position="343"/>
    </location>
</feature>
<name>A0A921R1Z6_SORBI</name>
<dbReference type="Pfam" id="PF00270">
    <property type="entry name" value="DEAD"/>
    <property type="match status" value="1"/>
</dbReference>
<dbReference type="GO" id="GO:0016787">
    <property type="term" value="F:hydrolase activity"/>
    <property type="evidence" value="ECO:0007669"/>
    <property type="project" value="UniProtKB-KW"/>
</dbReference>
<dbReference type="EMBL" id="CM027683">
    <property type="protein sequence ID" value="KAG0532379.1"/>
    <property type="molecule type" value="Genomic_DNA"/>
</dbReference>
<evidence type="ECO:0000313" key="6">
    <source>
        <dbReference type="EMBL" id="KAG0532379.1"/>
    </source>
</evidence>
<evidence type="ECO:0000256" key="4">
    <source>
        <dbReference type="RuleBase" id="RU000492"/>
    </source>
</evidence>
<sequence>MGQTEGMQLVSSRTEGHMLSQVVENRGAERRLYQSKNYLLLHQNKKRCFACQATSHNLEQCTIKYKLVPAAHHAEVSEAVRDWDLRRKCSKNFLASFSSEDDVISYLKHPKIETLLDDKEVNLAVTRWNGSDDESLDLIEEWVLVLASAFGVLIDVDEESLEAGDKEPIRLKIALRSLDGAPFSCYFALGQSSRLVMLTAVQDKAEGKQLPVTETEDIHMYGSFSDIGLHGTLLKFLGVKAYTCIGGMSFRVNQQTLSSRVQAVIGTPGRILDLLARDALRKDHIRMLVLDEADELLTGGFKDQTCNIIQYLPAKIQIVLFSATFSSEALETSHWFMDKHVTIKVPIDEELKGIGIKQFYHKVEKEEKLGKLYALLDTLDSTGKGYTVSASHGGMSQLGRDTGIQEFRAGSSRILIATTFKEPILGSRVQQQRRYSETESVTINFVTPATKRTIFDI</sequence>
<dbReference type="AlphaFoldDB" id="A0A921R1Z6"/>
<keyword evidence="3" id="KW-0694">RNA-binding</keyword>
<dbReference type="InterPro" id="IPR014001">
    <property type="entry name" value="Helicase_ATP-bd"/>
</dbReference>
<reference evidence="6" key="1">
    <citation type="journal article" date="2019" name="BMC Genomics">
        <title>A new reference genome for Sorghum bicolor reveals high levels of sequence similarity between sweet and grain genotypes: implications for the genetics of sugar metabolism.</title>
        <authorList>
            <person name="Cooper E.A."/>
            <person name="Brenton Z.W."/>
            <person name="Flinn B.S."/>
            <person name="Jenkins J."/>
            <person name="Shu S."/>
            <person name="Flowers D."/>
            <person name="Luo F."/>
            <person name="Wang Y."/>
            <person name="Xia P."/>
            <person name="Barry K."/>
            <person name="Daum C."/>
            <person name="Lipzen A."/>
            <person name="Yoshinaga Y."/>
            <person name="Schmutz J."/>
            <person name="Saski C."/>
            <person name="Vermerris W."/>
            <person name="Kresovich S."/>
        </authorList>
    </citation>
    <scope>NUCLEOTIDE SEQUENCE</scope>
</reference>
<proteinExistence type="inferred from homology"/>
<evidence type="ECO:0000256" key="1">
    <source>
        <dbReference type="ARBA" id="ARBA00022801"/>
    </source>
</evidence>
<organism evidence="6 7">
    <name type="scientific">Sorghum bicolor</name>
    <name type="common">Sorghum</name>
    <name type="synonym">Sorghum vulgare</name>
    <dbReference type="NCBI Taxonomy" id="4558"/>
    <lineage>
        <taxon>Eukaryota</taxon>
        <taxon>Viridiplantae</taxon>
        <taxon>Streptophyta</taxon>
        <taxon>Embryophyta</taxon>
        <taxon>Tracheophyta</taxon>
        <taxon>Spermatophyta</taxon>
        <taxon>Magnoliopsida</taxon>
        <taxon>Liliopsida</taxon>
        <taxon>Poales</taxon>
        <taxon>Poaceae</taxon>
        <taxon>PACMAD clade</taxon>
        <taxon>Panicoideae</taxon>
        <taxon>Andropogonodae</taxon>
        <taxon>Andropogoneae</taxon>
        <taxon>Sorghinae</taxon>
        <taxon>Sorghum</taxon>
    </lineage>
</organism>
<evidence type="ECO:0000256" key="2">
    <source>
        <dbReference type="ARBA" id="ARBA00022806"/>
    </source>
</evidence>
<evidence type="ECO:0000259" key="5">
    <source>
        <dbReference type="PROSITE" id="PS51192"/>
    </source>
</evidence>
<comment type="similarity">
    <text evidence="4">Belongs to the DEAD box helicase family.</text>
</comment>
<accession>A0A921R1Z6</accession>
<dbReference type="InterPro" id="IPR011545">
    <property type="entry name" value="DEAD/DEAH_box_helicase_dom"/>
</dbReference>
<dbReference type="SMART" id="SM00487">
    <property type="entry name" value="DEXDc"/>
    <property type="match status" value="1"/>
</dbReference>